<feature type="domain" description="Protein kinase" evidence="7">
    <location>
        <begin position="51"/>
        <end position="330"/>
    </location>
</feature>
<dbReference type="GO" id="GO:0005886">
    <property type="term" value="C:plasma membrane"/>
    <property type="evidence" value="ECO:0007669"/>
    <property type="project" value="TreeGrafter"/>
</dbReference>
<name>A0AAN7FB87_QUERU</name>
<dbReference type="Gene3D" id="3.30.200.20">
    <property type="entry name" value="Phosphorylase Kinase, domain 1"/>
    <property type="match status" value="1"/>
</dbReference>
<feature type="region of interest" description="Disordered" evidence="6">
    <location>
        <begin position="346"/>
        <end position="382"/>
    </location>
</feature>
<dbReference type="GO" id="GO:0009506">
    <property type="term" value="C:plasmodesma"/>
    <property type="evidence" value="ECO:0007669"/>
    <property type="project" value="TreeGrafter"/>
</dbReference>
<dbReference type="PANTHER" id="PTHR27003">
    <property type="entry name" value="OS07G0166700 PROTEIN"/>
    <property type="match status" value="1"/>
</dbReference>
<proteinExistence type="predicted"/>
<dbReference type="GO" id="GO:0005524">
    <property type="term" value="F:ATP binding"/>
    <property type="evidence" value="ECO:0007669"/>
    <property type="project" value="UniProtKB-KW"/>
</dbReference>
<dbReference type="FunFam" id="3.30.200.20:FF:000039">
    <property type="entry name" value="receptor-like protein kinase FERONIA"/>
    <property type="match status" value="1"/>
</dbReference>
<dbReference type="InterPro" id="IPR045272">
    <property type="entry name" value="ANXUR1/2-like"/>
</dbReference>
<evidence type="ECO:0000256" key="4">
    <source>
        <dbReference type="ARBA" id="ARBA00022777"/>
    </source>
</evidence>
<comment type="caution">
    <text evidence="8">The sequence shown here is derived from an EMBL/GenBank/DDBJ whole genome shotgun (WGS) entry which is preliminary data.</text>
</comment>
<evidence type="ECO:0000256" key="5">
    <source>
        <dbReference type="ARBA" id="ARBA00022840"/>
    </source>
</evidence>
<evidence type="ECO:0000256" key="2">
    <source>
        <dbReference type="ARBA" id="ARBA00022679"/>
    </source>
</evidence>
<dbReference type="InterPro" id="IPR011009">
    <property type="entry name" value="Kinase-like_dom_sf"/>
</dbReference>
<accession>A0AAN7FB87</accession>
<evidence type="ECO:0000259" key="7">
    <source>
        <dbReference type="PROSITE" id="PS50011"/>
    </source>
</evidence>
<evidence type="ECO:0000256" key="6">
    <source>
        <dbReference type="SAM" id="MobiDB-lite"/>
    </source>
</evidence>
<gene>
    <name evidence="8" type="ORF">RGQ29_019838</name>
</gene>
<sequence>MEGISESISKLLRTSGKGMSDEKEQNYSSVLPEGLCRRFSLAEIKKATNDFADDLVIAEGVYGKVYKGFIDDRGISVAIKRLDMDLRQGIRELTKEVVLLCQLRHPNLIPFIGYCIDEGERCLVYKFMVNGTLGQHIYGTDHDPLPWKQRLAICIGVASGLHYLHTGLKRTVIVREVKMSDIVLDEKLEAKLGGFRLSKMGPPSLSKALIRIESHGRGTYGYADPEYIQHGVLTDKSDVYSFGVVLFELLCGRIVLNKRLKVEEQQLISWAGKCKREGTINEIIDPYLMGKIAPECFKIYVDIASSCVRKKEKDRPTIGEVEVEIEHALQLQESADAARKDGEYDYPIDRLTCNDSPGESSPIEMNRYGRSASDSTELSEDE</sequence>
<dbReference type="InterPro" id="IPR000719">
    <property type="entry name" value="Prot_kinase_dom"/>
</dbReference>
<keyword evidence="3" id="KW-0547">Nucleotide-binding</keyword>
<dbReference type="GO" id="GO:0004674">
    <property type="term" value="F:protein serine/threonine kinase activity"/>
    <property type="evidence" value="ECO:0007669"/>
    <property type="project" value="UniProtKB-KW"/>
</dbReference>
<dbReference type="GO" id="GO:0004714">
    <property type="term" value="F:transmembrane receptor protein tyrosine kinase activity"/>
    <property type="evidence" value="ECO:0007669"/>
    <property type="project" value="InterPro"/>
</dbReference>
<keyword evidence="1" id="KW-0723">Serine/threonine-protein kinase</keyword>
<keyword evidence="9" id="KW-1185">Reference proteome</keyword>
<dbReference type="EMBL" id="JAXUIC010000005">
    <property type="protein sequence ID" value="KAK4588994.1"/>
    <property type="molecule type" value="Genomic_DNA"/>
</dbReference>
<dbReference type="SUPFAM" id="SSF56112">
    <property type="entry name" value="Protein kinase-like (PK-like)"/>
    <property type="match status" value="1"/>
</dbReference>
<protein>
    <recommendedName>
        <fullName evidence="7">Protein kinase domain-containing protein</fullName>
    </recommendedName>
</protein>
<dbReference type="InterPro" id="IPR001245">
    <property type="entry name" value="Ser-Thr/Tyr_kinase_cat_dom"/>
</dbReference>
<organism evidence="8 9">
    <name type="scientific">Quercus rubra</name>
    <name type="common">Northern red oak</name>
    <name type="synonym">Quercus borealis</name>
    <dbReference type="NCBI Taxonomy" id="3512"/>
    <lineage>
        <taxon>Eukaryota</taxon>
        <taxon>Viridiplantae</taxon>
        <taxon>Streptophyta</taxon>
        <taxon>Embryophyta</taxon>
        <taxon>Tracheophyta</taxon>
        <taxon>Spermatophyta</taxon>
        <taxon>Magnoliopsida</taxon>
        <taxon>eudicotyledons</taxon>
        <taxon>Gunneridae</taxon>
        <taxon>Pentapetalae</taxon>
        <taxon>rosids</taxon>
        <taxon>fabids</taxon>
        <taxon>Fagales</taxon>
        <taxon>Fagaceae</taxon>
        <taxon>Quercus</taxon>
    </lineage>
</organism>
<dbReference type="PANTHER" id="PTHR27003:SF451">
    <property type="entry name" value="PROTEIN KINASE DOMAIN-CONTAINING PROTEIN"/>
    <property type="match status" value="1"/>
</dbReference>
<dbReference type="Gene3D" id="1.10.510.10">
    <property type="entry name" value="Transferase(Phosphotransferase) domain 1"/>
    <property type="match status" value="1"/>
</dbReference>
<keyword evidence="4" id="KW-0418">Kinase</keyword>
<evidence type="ECO:0000256" key="3">
    <source>
        <dbReference type="ARBA" id="ARBA00022741"/>
    </source>
</evidence>
<evidence type="ECO:0000313" key="9">
    <source>
        <dbReference type="Proteomes" id="UP001324115"/>
    </source>
</evidence>
<keyword evidence="5" id="KW-0067">ATP-binding</keyword>
<evidence type="ECO:0000313" key="8">
    <source>
        <dbReference type="EMBL" id="KAK4588994.1"/>
    </source>
</evidence>
<keyword evidence="2" id="KW-0808">Transferase</keyword>
<evidence type="ECO:0000256" key="1">
    <source>
        <dbReference type="ARBA" id="ARBA00022527"/>
    </source>
</evidence>
<dbReference type="Pfam" id="PF07714">
    <property type="entry name" value="PK_Tyr_Ser-Thr"/>
    <property type="match status" value="1"/>
</dbReference>
<dbReference type="AlphaFoldDB" id="A0AAN7FB87"/>
<dbReference type="Proteomes" id="UP001324115">
    <property type="component" value="Unassembled WGS sequence"/>
</dbReference>
<reference evidence="8 9" key="1">
    <citation type="journal article" date="2023" name="G3 (Bethesda)">
        <title>A haplotype-resolved chromosome-scale genome for Quercus rubra L. provides insights into the genetics of adaptive traits for red oak species.</title>
        <authorList>
            <person name="Kapoor B."/>
            <person name="Jenkins J."/>
            <person name="Schmutz J."/>
            <person name="Zhebentyayeva T."/>
            <person name="Kuelheim C."/>
            <person name="Coggeshall M."/>
            <person name="Heim C."/>
            <person name="Lasky J.R."/>
            <person name="Leites L."/>
            <person name="Islam-Faridi N."/>
            <person name="Romero-Severson J."/>
            <person name="DeLeo V.L."/>
            <person name="Lucas S.M."/>
            <person name="Lazic D."/>
            <person name="Gailing O."/>
            <person name="Carlson J."/>
            <person name="Staton M."/>
        </authorList>
    </citation>
    <scope>NUCLEOTIDE SEQUENCE [LARGE SCALE GENOMIC DNA]</scope>
    <source>
        <strain evidence="8">Pseudo-F2</strain>
    </source>
</reference>
<dbReference type="PROSITE" id="PS50011">
    <property type="entry name" value="PROTEIN_KINASE_DOM"/>
    <property type="match status" value="1"/>
</dbReference>